<dbReference type="Gene3D" id="1.10.357.10">
    <property type="entry name" value="Tetracycline Repressor, domain 2"/>
    <property type="match status" value="1"/>
</dbReference>
<dbReference type="PANTHER" id="PTHR30055">
    <property type="entry name" value="HTH-TYPE TRANSCRIPTIONAL REGULATOR RUTR"/>
    <property type="match status" value="1"/>
</dbReference>
<keyword evidence="1 2" id="KW-0238">DNA-binding</keyword>
<evidence type="ECO:0000313" key="4">
    <source>
        <dbReference type="EMBL" id="KZS48945.1"/>
    </source>
</evidence>
<accession>A0A163MD01</accession>
<dbReference type="OrthoDB" id="277085at2"/>
<dbReference type="Pfam" id="PF00440">
    <property type="entry name" value="TetR_N"/>
    <property type="match status" value="1"/>
</dbReference>
<dbReference type="Proteomes" id="UP000076796">
    <property type="component" value="Unassembled WGS sequence"/>
</dbReference>
<gene>
    <name evidence="4" type="ORF">AWU65_24930</name>
</gene>
<dbReference type="GeneID" id="97555455"/>
<dbReference type="GO" id="GO:0000976">
    <property type="term" value="F:transcription cis-regulatory region binding"/>
    <property type="evidence" value="ECO:0007669"/>
    <property type="project" value="TreeGrafter"/>
</dbReference>
<feature type="domain" description="HTH tetR-type" evidence="3">
    <location>
        <begin position="5"/>
        <end position="65"/>
    </location>
</feature>
<evidence type="ECO:0000313" key="5">
    <source>
        <dbReference type="Proteomes" id="UP000076796"/>
    </source>
</evidence>
<dbReference type="PANTHER" id="PTHR30055:SF226">
    <property type="entry name" value="HTH-TYPE TRANSCRIPTIONAL REGULATOR PKSA"/>
    <property type="match status" value="1"/>
</dbReference>
<dbReference type="EMBL" id="LWMH01000001">
    <property type="protein sequence ID" value="KZS48945.1"/>
    <property type="molecule type" value="Genomic_DNA"/>
</dbReference>
<proteinExistence type="predicted"/>
<dbReference type="RefSeq" id="WP_063479669.1">
    <property type="nucleotide sequence ID" value="NZ_CP147845.1"/>
</dbReference>
<organism evidence="4 5">
    <name type="scientific">Paenibacillus glucanolyticus</name>
    <dbReference type="NCBI Taxonomy" id="59843"/>
    <lineage>
        <taxon>Bacteria</taxon>
        <taxon>Bacillati</taxon>
        <taxon>Bacillota</taxon>
        <taxon>Bacilli</taxon>
        <taxon>Bacillales</taxon>
        <taxon>Paenibacillaceae</taxon>
        <taxon>Paenibacillus</taxon>
    </lineage>
</organism>
<protein>
    <submittedName>
        <fullName evidence="4">Transcriptional regulator</fullName>
    </submittedName>
</protein>
<name>A0A163MD01_9BACL</name>
<dbReference type="GO" id="GO:0003700">
    <property type="term" value="F:DNA-binding transcription factor activity"/>
    <property type="evidence" value="ECO:0007669"/>
    <property type="project" value="TreeGrafter"/>
</dbReference>
<dbReference type="PROSITE" id="PS50977">
    <property type="entry name" value="HTH_TETR_2"/>
    <property type="match status" value="1"/>
</dbReference>
<keyword evidence="5" id="KW-1185">Reference proteome</keyword>
<comment type="caution">
    <text evidence="4">The sequence shown here is derived from an EMBL/GenBank/DDBJ whole genome shotgun (WGS) entry which is preliminary data.</text>
</comment>
<reference evidence="4" key="1">
    <citation type="journal article" date="2016" name="Genome Announc.">
        <title>Draft genomes of two strains of Paenibacillus glucanolyticus with capability to degrade lignocellulose.</title>
        <authorList>
            <person name="Mathews S.L."/>
            <person name="Pawlak J."/>
            <person name="Grunden A.M."/>
        </authorList>
    </citation>
    <scope>NUCLEOTIDE SEQUENCE [LARGE SCALE GENOMIC DNA]</scope>
    <source>
        <strain evidence="4">SLM1</strain>
    </source>
</reference>
<dbReference type="InterPro" id="IPR009057">
    <property type="entry name" value="Homeodomain-like_sf"/>
</dbReference>
<dbReference type="InterPro" id="IPR050109">
    <property type="entry name" value="HTH-type_TetR-like_transc_reg"/>
</dbReference>
<dbReference type="InterPro" id="IPR001647">
    <property type="entry name" value="HTH_TetR"/>
</dbReference>
<sequence length="195" mass="21765">MSANPTTSEKILLATMDLMAEKGYDSTTTKEIALAAGVNEVTLFRHFGTKEKLLEAAFSRFHYGNEMTRLFNEGLIGNLHEDLLTVSRTYHNIMNRNRKLISIALKGSSTLPVSVLQEASRNPKHLKNLLADYLTTMSSEGKVVSTNPEIQALSFMWMNYGAFISRLHAKEAVSEDTLEEFIEESVSVFTKALSP</sequence>
<dbReference type="AlphaFoldDB" id="A0A163MD01"/>
<evidence type="ECO:0000256" key="2">
    <source>
        <dbReference type="PROSITE-ProRule" id="PRU00335"/>
    </source>
</evidence>
<evidence type="ECO:0000256" key="1">
    <source>
        <dbReference type="ARBA" id="ARBA00023125"/>
    </source>
</evidence>
<dbReference type="SUPFAM" id="SSF46689">
    <property type="entry name" value="Homeodomain-like"/>
    <property type="match status" value="1"/>
</dbReference>
<feature type="DNA-binding region" description="H-T-H motif" evidence="2">
    <location>
        <begin position="28"/>
        <end position="47"/>
    </location>
</feature>
<dbReference type="PRINTS" id="PR00455">
    <property type="entry name" value="HTHTETR"/>
</dbReference>
<evidence type="ECO:0000259" key="3">
    <source>
        <dbReference type="PROSITE" id="PS50977"/>
    </source>
</evidence>